<sequence length="130" mass="14271">MLMSLSSLLLWPFLPDLAALFAPDSVVAGITVDYLRYNLLAIPFTCTSMILAGALTGAGATMYTLVVFAASIWCVRLPVAWWLGWKAWGDADGVWLAMLVSQAFQASALLGTYHFKDWARFSMIKSRSLS</sequence>
<organism evidence="3">
    <name type="scientific">Fundidesulfovibrio putealis</name>
    <dbReference type="NCBI Taxonomy" id="270496"/>
    <lineage>
        <taxon>Bacteria</taxon>
        <taxon>Pseudomonadati</taxon>
        <taxon>Thermodesulfobacteriota</taxon>
        <taxon>Desulfovibrionia</taxon>
        <taxon>Desulfovibrionales</taxon>
        <taxon>Desulfovibrionaceae</taxon>
        <taxon>Fundidesulfovibrio</taxon>
    </lineage>
</organism>
<accession>A0A7C4AH12</accession>
<dbReference type="GO" id="GO:0042910">
    <property type="term" value="F:xenobiotic transmembrane transporter activity"/>
    <property type="evidence" value="ECO:0007669"/>
    <property type="project" value="InterPro"/>
</dbReference>
<evidence type="ECO:0000256" key="2">
    <source>
        <dbReference type="SAM" id="Phobius"/>
    </source>
</evidence>
<dbReference type="InterPro" id="IPR050222">
    <property type="entry name" value="MATE_MdtK"/>
</dbReference>
<evidence type="ECO:0000313" key="3">
    <source>
        <dbReference type="EMBL" id="HGG92560.1"/>
    </source>
</evidence>
<dbReference type="GO" id="GO:0015297">
    <property type="term" value="F:antiporter activity"/>
    <property type="evidence" value="ECO:0007669"/>
    <property type="project" value="InterPro"/>
</dbReference>
<keyword evidence="2" id="KW-0812">Transmembrane</keyword>
<reference evidence="3" key="1">
    <citation type="journal article" date="2020" name="mSystems">
        <title>Genome- and Community-Level Interaction Insights into Carbon Utilization and Element Cycling Functions of Hydrothermarchaeota in Hydrothermal Sediment.</title>
        <authorList>
            <person name="Zhou Z."/>
            <person name="Liu Y."/>
            <person name="Xu W."/>
            <person name="Pan J."/>
            <person name="Luo Z.H."/>
            <person name="Li M."/>
        </authorList>
    </citation>
    <scope>NUCLEOTIDE SEQUENCE [LARGE SCALE GENOMIC DNA]</scope>
    <source>
        <strain evidence="3">SpSt-413</strain>
    </source>
</reference>
<dbReference type="PANTHER" id="PTHR43298:SF2">
    <property type="entry name" value="FMN_FAD EXPORTER YEEO-RELATED"/>
    <property type="match status" value="1"/>
</dbReference>
<dbReference type="AlphaFoldDB" id="A0A7C4AH12"/>
<feature type="transmembrane region" description="Helical" evidence="2">
    <location>
        <begin position="95"/>
        <end position="115"/>
    </location>
</feature>
<dbReference type="Pfam" id="PF01554">
    <property type="entry name" value="MatE"/>
    <property type="match status" value="1"/>
</dbReference>
<proteinExistence type="predicted"/>
<keyword evidence="2" id="KW-1133">Transmembrane helix</keyword>
<comment type="caution">
    <text evidence="3">The sequence shown here is derived from an EMBL/GenBank/DDBJ whole genome shotgun (WGS) entry which is preliminary data.</text>
</comment>
<dbReference type="EMBL" id="DSRP01000440">
    <property type="protein sequence ID" value="HGG92560.1"/>
    <property type="molecule type" value="Genomic_DNA"/>
</dbReference>
<feature type="transmembrane region" description="Helical" evidence="2">
    <location>
        <begin position="62"/>
        <end position="83"/>
    </location>
</feature>
<dbReference type="PANTHER" id="PTHR43298">
    <property type="entry name" value="MULTIDRUG RESISTANCE PROTEIN NORM-RELATED"/>
    <property type="match status" value="1"/>
</dbReference>
<dbReference type="GO" id="GO:0005886">
    <property type="term" value="C:plasma membrane"/>
    <property type="evidence" value="ECO:0007669"/>
    <property type="project" value="TreeGrafter"/>
</dbReference>
<evidence type="ECO:0008006" key="4">
    <source>
        <dbReference type="Google" id="ProtNLM"/>
    </source>
</evidence>
<keyword evidence="1" id="KW-0813">Transport</keyword>
<keyword evidence="2" id="KW-0472">Membrane</keyword>
<gene>
    <name evidence="3" type="ORF">ENR59_06360</name>
</gene>
<name>A0A7C4AH12_9BACT</name>
<dbReference type="InterPro" id="IPR002528">
    <property type="entry name" value="MATE_fam"/>
</dbReference>
<protein>
    <recommendedName>
        <fullName evidence="4">MATE family efflux transporter</fullName>
    </recommendedName>
</protein>
<evidence type="ECO:0000256" key="1">
    <source>
        <dbReference type="ARBA" id="ARBA00022448"/>
    </source>
</evidence>